<evidence type="ECO:0008006" key="4">
    <source>
        <dbReference type="Google" id="ProtNLM"/>
    </source>
</evidence>
<keyword evidence="1" id="KW-1133">Transmembrane helix</keyword>
<name>A0ABT0FJF5_9ACTN</name>
<reference evidence="2 3" key="1">
    <citation type="submission" date="2022-04" db="EMBL/GenBank/DDBJ databases">
        <title>Genome draft of Actinomadura sp. ATCC 31491.</title>
        <authorList>
            <person name="Shi X."/>
            <person name="Du Y."/>
        </authorList>
    </citation>
    <scope>NUCLEOTIDE SEQUENCE [LARGE SCALE GENOMIC DNA]</scope>
    <source>
        <strain evidence="2 3">ATCC 31491</strain>
    </source>
</reference>
<dbReference type="Proteomes" id="UP001317259">
    <property type="component" value="Unassembled WGS sequence"/>
</dbReference>
<comment type="caution">
    <text evidence="2">The sequence shown here is derived from an EMBL/GenBank/DDBJ whole genome shotgun (WGS) entry which is preliminary data.</text>
</comment>
<feature type="transmembrane region" description="Helical" evidence="1">
    <location>
        <begin position="21"/>
        <end position="39"/>
    </location>
</feature>
<dbReference type="RefSeq" id="WP_242381073.1">
    <property type="nucleotide sequence ID" value="NZ_JAKRKC020000001.1"/>
</dbReference>
<gene>
    <name evidence="2" type="ORF">MF672_001290</name>
</gene>
<feature type="transmembrane region" description="Helical" evidence="1">
    <location>
        <begin position="93"/>
        <end position="112"/>
    </location>
</feature>
<dbReference type="EMBL" id="JAKRKC020000001">
    <property type="protein sequence ID" value="MCK2212439.1"/>
    <property type="molecule type" value="Genomic_DNA"/>
</dbReference>
<keyword evidence="3" id="KW-1185">Reference proteome</keyword>
<feature type="transmembrane region" description="Helical" evidence="1">
    <location>
        <begin position="59"/>
        <end position="86"/>
    </location>
</feature>
<accession>A0ABT0FJF5</accession>
<evidence type="ECO:0000313" key="2">
    <source>
        <dbReference type="EMBL" id="MCK2212439.1"/>
    </source>
</evidence>
<protein>
    <recommendedName>
        <fullName evidence="4">DoxX family protein</fullName>
    </recommendedName>
</protein>
<evidence type="ECO:0000256" key="1">
    <source>
        <dbReference type="SAM" id="Phobius"/>
    </source>
</evidence>
<keyword evidence="1" id="KW-0812">Transmembrane</keyword>
<keyword evidence="1" id="KW-0472">Membrane</keyword>
<organism evidence="2 3">
    <name type="scientific">Actinomadura luzonensis</name>
    <dbReference type="NCBI Taxonomy" id="2805427"/>
    <lineage>
        <taxon>Bacteria</taxon>
        <taxon>Bacillati</taxon>
        <taxon>Actinomycetota</taxon>
        <taxon>Actinomycetes</taxon>
        <taxon>Streptosporangiales</taxon>
        <taxon>Thermomonosporaceae</taxon>
        <taxon>Actinomadura</taxon>
    </lineage>
</organism>
<proteinExistence type="predicted"/>
<sequence>MMRKIHPSASVPYEVARAGFGVFYLAMVVVNLAVTLPGAQEFYPSIARISWPGFDWLVLHVVTPVAVPFTLLLIGFEIAVTALVLWRGAAVRIALVAAMVFMVGLAPFMSVYELGNVPLLVWAALLLRRDYPRTLPGLLTHRADVPSV</sequence>
<evidence type="ECO:0000313" key="3">
    <source>
        <dbReference type="Proteomes" id="UP001317259"/>
    </source>
</evidence>